<accession>A0ABT1DWC2</accession>
<organism evidence="5 6">
    <name type="scientific">Paractinoplanes aksuensis</name>
    <dbReference type="NCBI Taxonomy" id="2939490"/>
    <lineage>
        <taxon>Bacteria</taxon>
        <taxon>Bacillati</taxon>
        <taxon>Actinomycetota</taxon>
        <taxon>Actinomycetes</taxon>
        <taxon>Micromonosporales</taxon>
        <taxon>Micromonosporaceae</taxon>
        <taxon>Paractinoplanes</taxon>
    </lineage>
</organism>
<gene>
    <name evidence="5" type="ORF">M1L60_31710</name>
</gene>
<evidence type="ECO:0000259" key="4">
    <source>
        <dbReference type="PROSITE" id="PS01124"/>
    </source>
</evidence>
<keyword evidence="3" id="KW-0804">Transcription</keyword>
<keyword evidence="2" id="KW-0238">DNA-binding</keyword>
<dbReference type="InterPro" id="IPR035418">
    <property type="entry name" value="AraC-bd_2"/>
</dbReference>
<comment type="caution">
    <text evidence="5">The sequence shown here is derived from an EMBL/GenBank/DDBJ whole genome shotgun (WGS) entry which is preliminary data.</text>
</comment>
<dbReference type="InterPro" id="IPR018060">
    <property type="entry name" value="HTH_AraC"/>
</dbReference>
<name>A0ABT1DWC2_9ACTN</name>
<dbReference type="Pfam" id="PF14525">
    <property type="entry name" value="AraC_binding_2"/>
    <property type="match status" value="1"/>
</dbReference>
<keyword evidence="6" id="KW-1185">Reference proteome</keyword>
<dbReference type="RefSeq" id="WP_253241222.1">
    <property type="nucleotide sequence ID" value="NZ_JAMYJR010000035.1"/>
</dbReference>
<protein>
    <submittedName>
        <fullName evidence="5">AraC family transcriptional regulator</fullName>
    </submittedName>
</protein>
<dbReference type="EMBL" id="JAMYJR010000035">
    <property type="protein sequence ID" value="MCO8275157.1"/>
    <property type="molecule type" value="Genomic_DNA"/>
</dbReference>
<dbReference type="Proteomes" id="UP001523369">
    <property type="component" value="Unassembled WGS sequence"/>
</dbReference>
<dbReference type="SMART" id="SM00342">
    <property type="entry name" value="HTH_ARAC"/>
    <property type="match status" value="1"/>
</dbReference>
<evidence type="ECO:0000256" key="1">
    <source>
        <dbReference type="ARBA" id="ARBA00023015"/>
    </source>
</evidence>
<dbReference type="Pfam" id="PF12833">
    <property type="entry name" value="HTH_18"/>
    <property type="match status" value="1"/>
</dbReference>
<evidence type="ECO:0000256" key="3">
    <source>
        <dbReference type="ARBA" id="ARBA00023163"/>
    </source>
</evidence>
<reference evidence="5 6" key="1">
    <citation type="submission" date="2022-06" db="EMBL/GenBank/DDBJ databases">
        <title>New Species of the Genus Actinoplanes, ActinopZanes ferrugineus.</title>
        <authorList>
            <person name="Ding P."/>
        </authorList>
    </citation>
    <scope>NUCLEOTIDE SEQUENCE [LARGE SCALE GENOMIC DNA]</scope>
    <source>
        <strain evidence="5 6">TRM88003</strain>
    </source>
</reference>
<evidence type="ECO:0000256" key="2">
    <source>
        <dbReference type="ARBA" id="ARBA00023125"/>
    </source>
</evidence>
<dbReference type="PANTHER" id="PTHR46796">
    <property type="entry name" value="HTH-TYPE TRANSCRIPTIONAL ACTIVATOR RHAS-RELATED"/>
    <property type="match status" value="1"/>
</dbReference>
<dbReference type="Gene3D" id="1.10.10.60">
    <property type="entry name" value="Homeodomain-like"/>
    <property type="match status" value="1"/>
</dbReference>
<dbReference type="PANTHER" id="PTHR46796:SF12">
    <property type="entry name" value="HTH-TYPE DNA-BINDING TRANSCRIPTIONAL ACTIVATOR EUTR"/>
    <property type="match status" value="1"/>
</dbReference>
<feature type="domain" description="HTH araC/xylS-type" evidence="4">
    <location>
        <begin position="220"/>
        <end position="322"/>
    </location>
</feature>
<dbReference type="SUPFAM" id="SSF46689">
    <property type="entry name" value="Homeodomain-like"/>
    <property type="match status" value="2"/>
</dbReference>
<dbReference type="InterPro" id="IPR009057">
    <property type="entry name" value="Homeodomain-like_sf"/>
</dbReference>
<proteinExistence type="predicted"/>
<sequence>MSAEPSQVTVARATSDCRDIAEFQALMSRRYVDHCPRVVGNPHDFRFRSRSAAAAGLSVEQARYRAVVAAATEPFETVLVVSVLAGQFDVVAGRQSARAGSGDSLLLPPGLDLSIVMDRLGLRAAQIPVEAVGRVAGRSGVDPPDFRFDAMTPVSPAANRLWTATAGYLTDVLAAPGIAPMMLTAAIEAAATAAVTVFPNTTMTLSYVAGAGRVAPAAVRRAVAYLEANAAEPITVDDIAAAAGLGVRALQTGFRRHLDVTPLGYLRRHRLELAHRDLQAADASGGDTVADIAFRWGFPNLGRFAGYYRAAFGRPPSQTLRT</sequence>
<evidence type="ECO:0000313" key="6">
    <source>
        <dbReference type="Proteomes" id="UP001523369"/>
    </source>
</evidence>
<dbReference type="PROSITE" id="PS01124">
    <property type="entry name" value="HTH_ARAC_FAMILY_2"/>
    <property type="match status" value="1"/>
</dbReference>
<keyword evidence="1" id="KW-0805">Transcription regulation</keyword>
<evidence type="ECO:0000313" key="5">
    <source>
        <dbReference type="EMBL" id="MCO8275157.1"/>
    </source>
</evidence>
<dbReference type="InterPro" id="IPR050204">
    <property type="entry name" value="AraC_XylS_family_regulators"/>
</dbReference>